<evidence type="ECO:0000256" key="1">
    <source>
        <dbReference type="SAM" id="MobiDB-lite"/>
    </source>
</evidence>
<sequence>MLPTTLRRRARLRRAAALTAARRASTPGAAGTDVLVPASTGSTVRPRTHGVPAAGGRGRTPR</sequence>
<gene>
    <name evidence="2" type="ORF">HEB94_002085</name>
</gene>
<keyword evidence="3" id="KW-1185">Reference proteome</keyword>
<dbReference type="Proteomes" id="UP000638648">
    <property type="component" value="Unassembled WGS sequence"/>
</dbReference>
<protein>
    <submittedName>
        <fullName evidence="2">Uncharacterized protein</fullName>
    </submittedName>
</protein>
<organism evidence="2 3">
    <name type="scientific">Actinopolymorpha pittospori</name>
    <dbReference type="NCBI Taxonomy" id="648752"/>
    <lineage>
        <taxon>Bacteria</taxon>
        <taxon>Bacillati</taxon>
        <taxon>Actinomycetota</taxon>
        <taxon>Actinomycetes</taxon>
        <taxon>Propionibacteriales</taxon>
        <taxon>Actinopolymorphaceae</taxon>
        <taxon>Actinopolymorpha</taxon>
    </lineage>
</organism>
<name>A0A927R768_9ACTN</name>
<feature type="region of interest" description="Disordered" evidence="1">
    <location>
        <begin position="17"/>
        <end position="62"/>
    </location>
</feature>
<reference evidence="2" key="1">
    <citation type="submission" date="2020-10" db="EMBL/GenBank/DDBJ databases">
        <title>Sequencing the genomes of 1000 actinobacteria strains.</title>
        <authorList>
            <person name="Klenk H.-P."/>
        </authorList>
    </citation>
    <scope>NUCLEOTIDE SEQUENCE</scope>
    <source>
        <strain evidence="2">DSM 45354</strain>
    </source>
</reference>
<evidence type="ECO:0000313" key="3">
    <source>
        <dbReference type="Proteomes" id="UP000638648"/>
    </source>
</evidence>
<proteinExistence type="predicted"/>
<dbReference type="EMBL" id="JADBEM010000001">
    <property type="protein sequence ID" value="MBE1605237.1"/>
    <property type="molecule type" value="Genomic_DNA"/>
</dbReference>
<feature type="compositionally biased region" description="Gly residues" evidence="1">
    <location>
        <begin position="53"/>
        <end position="62"/>
    </location>
</feature>
<evidence type="ECO:0000313" key="2">
    <source>
        <dbReference type="EMBL" id="MBE1605237.1"/>
    </source>
</evidence>
<accession>A0A927R768</accession>
<dbReference type="AlphaFoldDB" id="A0A927R768"/>
<comment type="caution">
    <text evidence="2">The sequence shown here is derived from an EMBL/GenBank/DDBJ whole genome shotgun (WGS) entry which is preliminary data.</text>
</comment>